<dbReference type="InterPro" id="IPR002110">
    <property type="entry name" value="Ankyrin_rpt"/>
</dbReference>
<keyword evidence="6" id="KW-1185">Reference proteome</keyword>
<dbReference type="AlphaFoldDB" id="A0A484BZI4"/>
<evidence type="ECO:0000256" key="4">
    <source>
        <dbReference type="SAM" id="MobiDB-lite"/>
    </source>
</evidence>
<evidence type="ECO:0000256" key="3">
    <source>
        <dbReference type="PROSITE-ProRule" id="PRU00023"/>
    </source>
</evidence>
<dbReference type="GO" id="GO:0005634">
    <property type="term" value="C:nucleus"/>
    <property type="evidence" value="ECO:0007669"/>
    <property type="project" value="TreeGrafter"/>
</dbReference>
<feature type="repeat" description="ANK" evidence="3">
    <location>
        <begin position="337"/>
        <end position="369"/>
    </location>
</feature>
<dbReference type="Proteomes" id="UP000295070">
    <property type="component" value="Chromosome 24"/>
</dbReference>
<reference evidence="5 6" key="1">
    <citation type="submission" date="2019-01" db="EMBL/GenBank/DDBJ databases">
        <title>A chromosome-scale genome assembly of the yellow perch, Perca flavescens.</title>
        <authorList>
            <person name="Feron R."/>
            <person name="Morvezen R."/>
            <person name="Bestin A."/>
            <person name="Haffray P."/>
            <person name="Klopp C."/>
            <person name="Zahm M."/>
            <person name="Cabau C."/>
            <person name="Roques C."/>
            <person name="Donnadieu C."/>
            <person name="Bouchez O."/>
            <person name="Christie M."/>
            <person name="Larson W."/>
            <person name="Guiguen Y."/>
        </authorList>
    </citation>
    <scope>NUCLEOTIDE SEQUENCE [LARGE SCALE GENOMIC DNA]</scope>
    <source>
        <strain evidence="5">YP-PL-M2</strain>
        <tissue evidence="5">Blood</tissue>
    </source>
</reference>
<protein>
    <submittedName>
        <fullName evidence="5">Uncharacterized protein</fullName>
    </submittedName>
</protein>
<proteinExistence type="predicted"/>
<dbReference type="PROSITE" id="PS50297">
    <property type="entry name" value="ANK_REP_REGION"/>
    <property type="match status" value="2"/>
</dbReference>
<dbReference type="PRINTS" id="PR01415">
    <property type="entry name" value="ANKYRIN"/>
</dbReference>
<dbReference type="GO" id="GO:0010468">
    <property type="term" value="P:regulation of gene expression"/>
    <property type="evidence" value="ECO:0007669"/>
    <property type="project" value="TreeGrafter"/>
</dbReference>
<keyword evidence="2 3" id="KW-0040">ANK repeat</keyword>
<evidence type="ECO:0000313" key="5">
    <source>
        <dbReference type="EMBL" id="TDG96346.1"/>
    </source>
</evidence>
<dbReference type="STRING" id="8167.A0A484BZI4"/>
<feature type="repeat" description="ANK" evidence="3">
    <location>
        <begin position="204"/>
        <end position="236"/>
    </location>
</feature>
<dbReference type="EMBL" id="SCKG01000024">
    <property type="protein sequence ID" value="TDG96346.1"/>
    <property type="molecule type" value="Genomic_DNA"/>
</dbReference>
<dbReference type="PANTHER" id="PTHR24124:SF5">
    <property type="entry name" value="NF-KAPPA-B INHIBITOR ZETA"/>
    <property type="match status" value="1"/>
</dbReference>
<gene>
    <name evidence="5" type="ORF">EPR50_G00239090</name>
</gene>
<dbReference type="Pfam" id="PF12796">
    <property type="entry name" value="Ank_2"/>
    <property type="match status" value="2"/>
</dbReference>
<dbReference type="PANTHER" id="PTHR24124">
    <property type="entry name" value="ANKYRIN REPEAT FAMILY A"/>
    <property type="match status" value="1"/>
</dbReference>
<accession>A0A484BZI4</accession>
<organism evidence="5 6">
    <name type="scientific">Perca flavescens</name>
    <name type="common">American yellow perch</name>
    <name type="synonym">Morone flavescens</name>
    <dbReference type="NCBI Taxonomy" id="8167"/>
    <lineage>
        <taxon>Eukaryota</taxon>
        <taxon>Metazoa</taxon>
        <taxon>Chordata</taxon>
        <taxon>Craniata</taxon>
        <taxon>Vertebrata</taxon>
        <taxon>Euteleostomi</taxon>
        <taxon>Actinopterygii</taxon>
        <taxon>Neopterygii</taxon>
        <taxon>Teleostei</taxon>
        <taxon>Neoteleostei</taxon>
        <taxon>Acanthomorphata</taxon>
        <taxon>Eupercaria</taxon>
        <taxon>Perciformes</taxon>
        <taxon>Percoidei</taxon>
        <taxon>Percidae</taxon>
        <taxon>Percinae</taxon>
        <taxon>Perca</taxon>
    </lineage>
</organism>
<dbReference type="InterPro" id="IPR036770">
    <property type="entry name" value="Ankyrin_rpt-contain_sf"/>
</dbReference>
<sequence length="438" mass="48611">MTSLNMLDSRGNDTRGRENLPMLTNFKQNNNGFLITDPRPPEYIHAVHKKTVKELLMMRRKKLNCSQDDNNLEHTFKCTKSEAFPNDLSPHLLGPSGSVNSNMTNNVPHAPPENGHIAPQEHLQNPPLQGQVAPTAEVKMTLFHWQVQREAQRIDRVSPELLNMQDADGDTCLHIAVAQGRRAVAYVLATKMAQCGSLDTKEHNGQTALQIAAATNQQLIVHDLLAHGAQINTRNVWGRSPLHVCAEKGHLSSLQSIWRTLMGSGQPIDIEMFNYDGFTPLHAAVLSHNAVVKDMRSLDNICSFMAKELEQRTQKYVECIKTLLLMGASCGTKDQKSGRTCLHMASEEANVELLNIFLDQPSSLYVVNVKTFSGNTALHVVSALQNHKTQVEAVKLLMRKGADPGSRNFENDLPSQMVPEGPVGLKVRQILKGKHFHA</sequence>
<dbReference type="SMART" id="SM00248">
    <property type="entry name" value="ANK"/>
    <property type="match status" value="6"/>
</dbReference>
<keyword evidence="1" id="KW-0677">Repeat</keyword>
<feature type="repeat" description="ANK" evidence="3">
    <location>
        <begin position="373"/>
        <end position="409"/>
    </location>
</feature>
<evidence type="ECO:0000256" key="2">
    <source>
        <dbReference type="ARBA" id="ARBA00023043"/>
    </source>
</evidence>
<evidence type="ECO:0000256" key="1">
    <source>
        <dbReference type="ARBA" id="ARBA00022737"/>
    </source>
</evidence>
<evidence type="ECO:0000313" key="6">
    <source>
        <dbReference type="Proteomes" id="UP000295070"/>
    </source>
</evidence>
<dbReference type="PROSITE" id="PS50088">
    <property type="entry name" value="ANK_REPEAT"/>
    <property type="match status" value="3"/>
</dbReference>
<comment type="caution">
    <text evidence="5">The sequence shown here is derived from an EMBL/GenBank/DDBJ whole genome shotgun (WGS) entry which is preliminary data.</text>
</comment>
<dbReference type="Gene3D" id="1.25.40.20">
    <property type="entry name" value="Ankyrin repeat-containing domain"/>
    <property type="match status" value="1"/>
</dbReference>
<name>A0A484BZI4_PERFV</name>
<dbReference type="FunFam" id="1.25.40.20:FF:000097">
    <property type="entry name" value="NF-kappa-B inhibitor zeta isoform X1"/>
    <property type="match status" value="1"/>
</dbReference>
<dbReference type="SUPFAM" id="SSF48403">
    <property type="entry name" value="Ankyrin repeat"/>
    <property type="match status" value="1"/>
</dbReference>
<feature type="region of interest" description="Disordered" evidence="4">
    <location>
        <begin position="1"/>
        <end position="24"/>
    </location>
</feature>